<evidence type="ECO:0000313" key="3">
    <source>
        <dbReference type="Proteomes" id="UP000036780"/>
    </source>
</evidence>
<evidence type="ECO:0000313" key="2">
    <source>
        <dbReference type="EMBL" id="KNE19747.1"/>
    </source>
</evidence>
<dbReference type="EMBL" id="LGTO01000007">
    <property type="protein sequence ID" value="KNE19747.1"/>
    <property type="molecule type" value="Genomic_DNA"/>
</dbReference>
<comment type="caution">
    <text evidence="2">The sequence shown here is derived from an EMBL/GenBank/DDBJ whole genome shotgun (WGS) entry which is preliminary data.</text>
</comment>
<proteinExistence type="predicted"/>
<keyword evidence="3" id="KW-1185">Reference proteome</keyword>
<evidence type="ECO:0008006" key="4">
    <source>
        <dbReference type="Google" id="ProtNLM"/>
    </source>
</evidence>
<accession>A0A0L0QMC3</accession>
<gene>
    <name evidence="2" type="ORF">AFK71_15040</name>
</gene>
<dbReference type="Proteomes" id="UP000036780">
    <property type="component" value="Unassembled WGS sequence"/>
</dbReference>
<protein>
    <recommendedName>
        <fullName evidence="4">Cell division protein FtsN</fullName>
    </recommendedName>
</protein>
<organism evidence="2 3">
    <name type="scientific">Virgibacillus pantothenticus</name>
    <dbReference type="NCBI Taxonomy" id="1473"/>
    <lineage>
        <taxon>Bacteria</taxon>
        <taxon>Bacillati</taxon>
        <taxon>Bacillota</taxon>
        <taxon>Bacilli</taxon>
        <taxon>Bacillales</taxon>
        <taxon>Bacillaceae</taxon>
        <taxon>Virgibacillus</taxon>
    </lineage>
</organism>
<dbReference type="AlphaFoldDB" id="A0A0L0QMC3"/>
<feature type="transmembrane region" description="Helical" evidence="1">
    <location>
        <begin position="7"/>
        <end position="29"/>
    </location>
</feature>
<keyword evidence="1" id="KW-0812">Transmembrane</keyword>
<sequence>MNIKQKLWMSIVTAMLGISLISSGTYSYFNDTEESMNTFATGLLDLGINKTSIIEIENLVPGDTINGHFRLTNDGTIDMKEVILHSDYEVVDKGENNKGEDLADYITVEYLHRVNGKEVVIFKKKLSEMKNESIPVLEQFPIDSDAEKFSVRFSFIDNKKSQNHFQGDYIRLQWSFEAMQRDGKPNFQ</sequence>
<name>A0A0L0QMC3_VIRPA</name>
<dbReference type="Pfam" id="PF12389">
    <property type="entry name" value="Peptidase_M73"/>
    <property type="match status" value="1"/>
</dbReference>
<dbReference type="RefSeq" id="WP_050352300.1">
    <property type="nucleotide sequence ID" value="NZ_CP073011.1"/>
</dbReference>
<evidence type="ECO:0000256" key="1">
    <source>
        <dbReference type="SAM" id="Phobius"/>
    </source>
</evidence>
<dbReference type="OrthoDB" id="2660939at2"/>
<dbReference type="GeneID" id="66871187"/>
<dbReference type="NCBIfam" id="TIGR04088">
    <property type="entry name" value="cognate_SipW"/>
    <property type="match status" value="1"/>
</dbReference>
<keyword evidence="1" id="KW-1133">Transmembrane helix</keyword>
<dbReference type="PATRIC" id="fig|1473.5.peg.1663"/>
<keyword evidence="1" id="KW-0472">Membrane</keyword>
<dbReference type="InterPro" id="IPR023833">
    <property type="entry name" value="Signal_pept_SipW-depend-type"/>
</dbReference>
<dbReference type="InterPro" id="IPR022121">
    <property type="entry name" value="Peptidase_M73_camelysin"/>
</dbReference>
<reference evidence="3" key="1">
    <citation type="submission" date="2015-07" db="EMBL/GenBank/DDBJ databases">
        <title>Fjat-10053 dsm26.</title>
        <authorList>
            <person name="Liu B."/>
            <person name="Wang J."/>
            <person name="Zhu Y."/>
            <person name="Liu G."/>
            <person name="Chen Q."/>
            <person name="Chen Z."/>
            <person name="Lan J."/>
            <person name="Che J."/>
            <person name="Ge C."/>
            <person name="Shi H."/>
            <person name="Pan Z."/>
            <person name="Liu X."/>
        </authorList>
    </citation>
    <scope>NUCLEOTIDE SEQUENCE [LARGE SCALE GENOMIC DNA]</scope>
    <source>
        <strain evidence="3">DSM 26</strain>
    </source>
</reference>